<sequence>MFDRAAFASAIASGDTLQAGKQALKTAADYLDSQFNAGTRVAELLHLRSWFMDVLLGTLWDSRDWSGVEPALVAVGGYGRGELHPHSDIDILVLLGEDSEPCHAQLEGFVTQLWDLGLNIGHSVRTVSECCNKARKDITILTNLMETRVIRGPQALMDALRARTGPDQMWPSADFFRAKLEEQRVRHAKFADTEYNLEPNVKSSPGGLRDLQIIAWIAERHFGVDSLENMDTGEFLTPDERRMLLHGRDFMWQVRYALHMVAGREEDRLLFDHQRALAELWGFKDGKKLAVEQFMQTYYRWALALGELNELLVQNFDHAILRADQLDEVRILNERFQVRNGYIESLRGDLFSSQPNALLEVFVLAGREPGIIGVGTATIRLIREHRHLVNSAFREDPENRASFLDILRSPHNMTRLLRGMTRYGILGNYLPEFGR</sequence>
<feature type="domain" description="Polymerase nucleotidyl transferase" evidence="6">
    <location>
        <begin position="71"/>
        <end position="100"/>
    </location>
</feature>
<dbReference type="EC" id="2.7.7.59" evidence="8"/>
<name>A0A3C1KQS1_9GAMM</name>
<keyword evidence="2 8" id="KW-0548">Nucleotidyltransferase</keyword>
<dbReference type="STRING" id="1121937.GCA_000423125_00498"/>
<dbReference type="GO" id="GO:0008773">
    <property type="term" value="F:[protein-PII] uridylyltransferase activity"/>
    <property type="evidence" value="ECO:0007669"/>
    <property type="project" value="UniProtKB-EC"/>
</dbReference>
<feature type="non-terminal residue" evidence="8">
    <location>
        <position position="435"/>
    </location>
</feature>
<dbReference type="SUPFAM" id="SSF81593">
    <property type="entry name" value="Nucleotidyltransferase substrate binding subunit/domain"/>
    <property type="match status" value="1"/>
</dbReference>
<dbReference type="InterPro" id="IPR013546">
    <property type="entry name" value="PII_UdlTrfase/GS_AdlTrfase"/>
</dbReference>
<reference evidence="8 9" key="1">
    <citation type="journal article" date="2018" name="Nat. Biotechnol.">
        <title>A standardized bacterial taxonomy based on genome phylogeny substantially revises the tree of life.</title>
        <authorList>
            <person name="Parks D.H."/>
            <person name="Chuvochina M."/>
            <person name="Waite D.W."/>
            <person name="Rinke C."/>
            <person name="Skarshewski A."/>
            <person name="Chaumeil P.A."/>
            <person name="Hugenholtz P."/>
        </authorList>
    </citation>
    <scope>NUCLEOTIDE SEQUENCE [LARGE SCALE GENOMIC DNA]</scope>
    <source>
        <strain evidence="8">UBA9158</strain>
    </source>
</reference>
<evidence type="ECO:0000256" key="3">
    <source>
        <dbReference type="ARBA" id="ARBA00022801"/>
    </source>
</evidence>
<evidence type="ECO:0000259" key="7">
    <source>
        <dbReference type="Pfam" id="PF08335"/>
    </source>
</evidence>
<evidence type="ECO:0000259" key="6">
    <source>
        <dbReference type="Pfam" id="PF01909"/>
    </source>
</evidence>
<dbReference type="Pfam" id="PF01909">
    <property type="entry name" value="NTP_transf_2"/>
    <property type="match status" value="1"/>
</dbReference>
<keyword evidence="4" id="KW-0460">Magnesium</keyword>
<dbReference type="PANTHER" id="PTHR47320:SF1">
    <property type="entry name" value="BIFUNCTIONAL URIDYLYLTRANSFERASE_URIDYLYL-REMOVING ENZYME"/>
    <property type="match status" value="1"/>
</dbReference>
<evidence type="ECO:0000313" key="8">
    <source>
        <dbReference type="EMBL" id="HAN29017.1"/>
    </source>
</evidence>
<dbReference type="HAMAP" id="MF_00277">
    <property type="entry name" value="PII_uridylyl_transf"/>
    <property type="match status" value="1"/>
</dbReference>
<dbReference type="InterPro" id="IPR010043">
    <property type="entry name" value="UTase/UR"/>
</dbReference>
<keyword evidence="1 8" id="KW-0808">Transferase</keyword>
<dbReference type="PANTHER" id="PTHR47320">
    <property type="entry name" value="BIFUNCTIONAL URIDYLYLTRANSFERASE/URIDYLYL-REMOVING ENZYME"/>
    <property type="match status" value="1"/>
</dbReference>
<dbReference type="GO" id="GO:0016787">
    <property type="term" value="F:hydrolase activity"/>
    <property type="evidence" value="ECO:0007669"/>
    <property type="project" value="UniProtKB-KW"/>
</dbReference>
<dbReference type="CDD" id="cd05401">
    <property type="entry name" value="NT_GlnE_GlnD_like"/>
    <property type="match status" value="1"/>
</dbReference>
<comment type="caution">
    <text evidence="8">The sequence shown here is derived from an EMBL/GenBank/DDBJ whole genome shotgun (WGS) entry which is preliminary data.</text>
</comment>
<protein>
    <submittedName>
        <fullName evidence="8">[protein-PII] uridylyltransferase</fullName>
        <ecNumber evidence="8">2.7.7.59</ecNumber>
    </submittedName>
</protein>
<proteinExistence type="inferred from homology"/>
<dbReference type="EMBL" id="DMND01000204">
    <property type="protein sequence ID" value="HAN29017.1"/>
    <property type="molecule type" value="Genomic_DNA"/>
</dbReference>
<keyword evidence="5" id="KW-0511">Multifunctional enzyme</keyword>
<evidence type="ECO:0000256" key="2">
    <source>
        <dbReference type="ARBA" id="ARBA00022695"/>
    </source>
</evidence>
<evidence type="ECO:0000256" key="1">
    <source>
        <dbReference type="ARBA" id="ARBA00022679"/>
    </source>
</evidence>
<dbReference type="SUPFAM" id="SSF81301">
    <property type="entry name" value="Nucleotidyltransferase"/>
    <property type="match status" value="1"/>
</dbReference>
<evidence type="ECO:0000256" key="4">
    <source>
        <dbReference type="ARBA" id="ARBA00022842"/>
    </source>
</evidence>
<gene>
    <name evidence="8" type="primary">glnD</name>
    <name evidence="8" type="ORF">DCP75_15090</name>
</gene>
<dbReference type="Pfam" id="PF08335">
    <property type="entry name" value="GlnD_UR_UTase"/>
    <property type="match status" value="1"/>
</dbReference>
<dbReference type="AlphaFoldDB" id="A0A3C1KQS1"/>
<feature type="domain" description="PII-uridylyltransferase/Glutamine-synthetase adenylyltransferase" evidence="7">
    <location>
        <begin position="175"/>
        <end position="312"/>
    </location>
</feature>
<organism evidence="8 9">
    <name type="scientific">Haliea salexigens</name>
    <dbReference type="NCBI Taxonomy" id="287487"/>
    <lineage>
        <taxon>Bacteria</taxon>
        <taxon>Pseudomonadati</taxon>
        <taxon>Pseudomonadota</taxon>
        <taxon>Gammaproteobacteria</taxon>
        <taxon>Cellvibrionales</taxon>
        <taxon>Halieaceae</taxon>
        <taxon>Haliea</taxon>
    </lineage>
</organism>
<keyword evidence="3" id="KW-0378">Hydrolase</keyword>
<dbReference type="InterPro" id="IPR002934">
    <property type="entry name" value="Polymerase_NTP_transf_dom"/>
</dbReference>
<accession>A0A3C1KQS1</accession>
<dbReference type="InterPro" id="IPR043519">
    <property type="entry name" value="NT_sf"/>
</dbReference>
<dbReference type="Proteomes" id="UP000259273">
    <property type="component" value="Unassembled WGS sequence"/>
</dbReference>
<evidence type="ECO:0000313" key="9">
    <source>
        <dbReference type="Proteomes" id="UP000259273"/>
    </source>
</evidence>
<evidence type="ECO:0000256" key="5">
    <source>
        <dbReference type="ARBA" id="ARBA00023268"/>
    </source>
</evidence>